<feature type="transmembrane region" description="Helical" evidence="8">
    <location>
        <begin position="467"/>
        <end position="490"/>
    </location>
</feature>
<keyword evidence="11" id="KW-1185">Reference proteome</keyword>
<evidence type="ECO:0000256" key="7">
    <source>
        <dbReference type="SAM" id="MobiDB-lite"/>
    </source>
</evidence>
<gene>
    <name evidence="10" type="ORF">KP79_PYT13563</name>
</gene>
<dbReference type="Proteomes" id="UP000242188">
    <property type="component" value="Unassembled WGS sequence"/>
</dbReference>
<feature type="compositionally biased region" description="Low complexity" evidence="7">
    <location>
        <begin position="255"/>
        <end position="313"/>
    </location>
</feature>
<keyword evidence="6 8" id="KW-0472">Membrane</keyword>
<dbReference type="InterPro" id="IPR059081">
    <property type="entry name" value="PRRT3-4"/>
</dbReference>
<comment type="caution">
    <text evidence="10">The sequence shown here is derived from an EMBL/GenBank/DDBJ whole genome shotgun (WGS) entry which is preliminary data.</text>
</comment>
<feature type="region of interest" description="Disordered" evidence="7">
    <location>
        <begin position="105"/>
        <end position="447"/>
    </location>
</feature>
<organism evidence="10 11">
    <name type="scientific">Mizuhopecten yessoensis</name>
    <name type="common">Japanese scallop</name>
    <name type="synonym">Patinopecten yessoensis</name>
    <dbReference type="NCBI Taxonomy" id="6573"/>
    <lineage>
        <taxon>Eukaryota</taxon>
        <taxon>Metazoa</taxon>
        <taxon>Spiralia</taxon>
        <taxon>Lophotrochozoa</taxon>
        <taxon>Mollusca</taxon>
        <taxon>Bivalvia</taxon>
        <taxon>Autobranchia</taxon>
        <taxon>Pteriomorphia</taxon>
        <taxon>Pectinida</taxon>
        <taxon>Pectinoidea</taxon>
        <taxon>Pectinidae</taxon>
        <taxon>Mizuhopecten</taxon>
    </lineage>
</organism>
<feature type="compositionally biased region" description="Low complexity" evidence="7">
    <location>
        <begin position="67"/>
        <end position="87"/>
    </location>
</feature>
<keyword evidence="4" id="KW-0732">Signal</keyword>
<dbReference type="Pfam" id="PF25987">
    <property type="entry name" value="PRRT3"/>
    <property type="match status" value="1"/>
</dbReference>
<protein>
    <recommendedName>
        <fullName evidence="9">Proline-rich transmembrane protein 3/4 domain-containing protein</fullName>
    </recommendedName>
</protein>
<dbReference type="OrthoDB" id="10066605at2759"/>
<accession>A0A210PT27</accession>
<feature type="transmembrane region" description="Helical" evidence="8">
    <location>
        <begin position="648"/>
        <end position="668"/>
    </location>
</feature>
<dbReference type="PANTHER" id="PTHR35578">
    <property type="entry name" value="PROLINE-RICH TRANSMEMBRANE PROTEIN 4-RELATED"/>
    <property type="match status" value="1"/>
</dbReference>
<feature type="transmembrane region" description="Helical" evidence="8">
    <location>
        <begin position="573"/>
        <end position="596"/>
    </location>
</feature>
<evidence type="ECO:0000256" key="1">
    <source>
        <dbReference type="ARBA" id="ARBA00004141"/>
    </source>
</evidence>
<evidence type="ECO:0000256" key="2">
    <source>
        <dbReference type="ARBA" id="ARBA00022553"/>
    </source>
</evidence>
<evidence type="ECO:0000256" key="4">
    <source>
        <dbReference type="ARBA" id="ARBA00022729"/>
    </source>
</evidence>
<feature type="compositionally biased region" description="Polar residues" evidence="7">
    <location>
        <begin position="423"/>
        <end position="433"/>
    </location>
</feature>
<feature type="compositionally biased region" description="Acidic residues" evidence="7">
    <location>
        <begin position="329"/>
        <end position="339"/>
    </location>
</feature>
<feature type="compositionally biased region" description="Low complexity" evidence="7">
    <location>
        <begin position="49"/>
        <end position="58"/>
    </location>
</feature>
<feature type="compositionally biased region" description="Basic and acidic residues" evidence="7">
    <location>
        <begin position="148"/>
        <end position="160"/>
    </location>
</feature>
<keyword evidence="2" id="KW-0597">Phosphoprotein</keyword>
<sequence>MTVVAEADTLTTTGSDVSNAQQQVTTIGPASVSAEADTVPESSEEPSSEPETAATPETETFENPTLSTTTPKNDTPNTEPETTESTSFQNAAVIMSTSGYVTSTSELAASEAVTSQTEPESEPTSATSDPEQLVTNSQASENSGNNEQDAKESSEPEKIIDPLPVTSEPETASSEPEPVSSEPDNITSEPEHVSSEPETVTSEPEPEYVTSEPEPVTSEPKTATAEIEYVTVEPESVTSEPETASSEPKSETSESEPVSSEPEAATSESESVTSEPENLTSEPESEPVTSEPEPVTIEPESEPESVTSEPEIVTSEPKPVTSQPVTPDPEPDENSENNDEGGTPETVTGSLPHIVPGIDIENSAKTTSEPESSGVTDESPKIEPEPETGTDGEGGEVTPSLEPETHPEVAVVPQPEVGISEPGNESFTSSEPMSGSEPFAEPESWPEPGPDWSSAYAVWGPAWPSHVFVFGLLFLFLSTTTIVFLIIIFYESKGVFRGKLTLSLLCMTLFFTFLRALSLLSDPYSTTGNIPWIASRLIWSFAHPAITSAFSLILLVLLDTTRMSIGPPRFQKLPAILSVTGFHFLLVGSSDIVVFYQPVAKVMLLLCQTLFILYGLLLTVGYLYVGVKIRRNCVAGQDGDDSDTIQQLVSLSFVSSAASALIGVTQIYSAVSVFGIYSNAVYVDSWSWWSLQSLMRVEEIIPVFIILKLASRSVRGSYLSKIRKCIPCEVFKKRLGSKARITPINVKPVSEMTSVDVGYTRGTKNIEYNTSNT</sequence>
<feature type="transmembrane region" description="Helical" evidence="8">
    <location>
        <begin position="602"/>
        <end position="627"/>
    </location>
</feature>
<feature type="compositionally biased region" description="Polar residues" evidence="7">
    <location>
        <begin position="363"/>
        <end position="376"/>
    </location>
</feature>
<feature type="transmembrane region" description="Helical" evidence="8">
    <location>
        <begin position="502"/>
        <end position="521"/>
    </location>
</feature>
<feature type="compositionally biased region" description="Polar residues" evidence="7">
    <location>
        <begin position="9"/>
        <end position="28"/>
    </location>
</feature>
<feature type="compositionally biased region" description="Polar residues" evidence="7">
    <location>
        <begin position="105"/>
        <end position="147"/>
    </location>
</feature>
<keyword evidence="3 8" id="KW-0812">Transmembrane</keyword>
<feature type="compositionally biased region" description="Acidic residues" evidence="7">
    <location>
        <begin position="385"/>
        <end position="394"/>
    </location>
</feature>
<evidence type="ECO:0000313" key="11">
    <source>
        <dbReference type="Proteomes" id="UP000242188"/>
    </source>
</evidence>
<feature type="transmembrane region" description="Helical" evidence="8">
    <location>
        <begin position="541"/>
        <end position="561"/>
    </location>
</feature>
<dbReference type="EMBL" id="NEDP02005518">
    <property type="protein sequence ID" value="OWF39638.1"/>
    <property type="molecule type" value="Genomic_DNA"/>
</dbReference>
<feature type="compositionally biased region" description="Low complexity" evidence="7">
    <location>
        <begin position="230"/>
        <end position="247"/>
    </location>
</feature>
<evidence type="ECO:0000259" key="9">
    <source>
        <dbReference type="Pfam" id="PF25987"/>
    </source>
</evidence>
<proteinExistence type="predicted"/>
<name>A0A210PT27_MIZYE</name>
<comment type="subcellular location">
    <subcellularLocation>
        <location evidence="1">Membrane</location>
        <topology evidence="1">Multi-pass membrane protein</topology>
    </subcellularLocation>
</comment>
<reference evidence="10 11" key="1">
    <citation type="journal article" date="2017" name="Nat. Ecol. Evol.">
        <title>Scallop genome provides insights into evolution of bilaterian karyotype and development.</title>
        <authorList>
            <person name="Wang S."/>
            <person name="Zhang J."/>
            <person name="Jiao W."/>
            <person name="Li J."/>
            <person name="Xun X."/>
            <person name="Sun Y."/>
            <person name="Guo X."/>
            <person name="Huan P."/>
            <person name="Dong B."/>
            <person name="Zhang L."/>
            <person name="Hu X."/>
            <person name="Sun X."/>
            <person name="Wang J."/>
            <person name="Zhao C."/>
            <person name="Wang Y."/>
            <person name="Wang D."/>
            <person name="Huang X."/>
            <person name="Wang R."/>
            <person name="Lv J."/>
            <person name="Li Y."/>
            <person name="Zhang Z."/>
            <person name="Liu B."/>
            <person name="Lu W."/>
            <person name="Hui Y."/>
            <person name="Liang J."/>
            <person name="Zhou Z."/>
            <person name="Hou R."/>
            <person name="Li X."/>
            <person name="Liu Y."/>
            <person name="Li H."/>
            <person name="Ning X."/>
            <person name="Lin Y."/>
            <person name="Zhao L."/>
            <person name="Xing Q."/>
            <person name="Dou J."/>
            <person name="Li Y."/>
            <person name="Mao J."/>
            <person name="Guo H."/>
            <person name="Dou H."/>
            <person name="Li T."/>
            <person name="Mu C."/>
            <person name="Jiang W."/>
            <person name="Fu Q."/>
            <person name="Fu X."/>
            <person name="Miao Y."/>
            <person name="Liu J."/>
            <person name="Yu Q."/>
            <person name="Li R."/>
            <person name="Liao H."/>
            <person name="Li X."/>
            <person name="Kong Y."/>
            <person name="Jiang Z."/>
            <person name="Chourrout D."/>
            <person name="Li R."/>
            <person name="Bao Z."/>
        </authorList>
    </citation>
    <scope>NUCLEOTIDE SEQUENCE [LARGE SCALE GENOMIC DNA]</scope>
    <source>
        <strain evidence="10 11">PY_sf001</strain>
    </source>
</reference>
<evidence type="ECO:0000313" key="10">
    <source>
        <dbReference type="EMBL" id="OWF39638.1"/>
    </source>
</evidence>
<feature type="compositionally biased region" description="Low complexity" evidence="7">
    <location>
        <begin position="196"/>
        <end position="210"/>
    </location>
</feature>
<evidence type="ECO:0000256" key="5">
    <source>
        <dbReference type="ARBA" id="ARBA00022989"/>
    </source>
</evidence>
<dbReference type="AlphaFoldDB" id="A0A210PT27"/>
<evidence type="ECO:0000256" key="6">
    <source>
        <dbReference type="ARBA" id="ARBA00023136"/>
    </source>
</evidence>
<keyword evidence="5 8" id="KW-1133">Transmembrane helix</keyword>
<feature type="region of interest" description="Disordered" evidence="7">
    <location>
        <begin position="1"/>
        <end position="91"/>
    </location>
</feature>
<feature type="domain" description="Proline-rich transmembrane protein 3/4" evidence="9">
    <location>
        <begin position="442"/>
        <end position="725"/>
    </location>
</feature>
<dbReference type="InterPro" id="IPR052836">
    <property type="entry name" value="PRRT_domain-containing"/>
</dbReference>
<feature type="compositionally biased region" description="Low complexity" evidence="7">
    <location>
        <begin position="164"/>
        <end position="183"/>
    </location>
</feature>
<evidence type="ECO:0000256" key="3">
    <source>
        <dbReference type="ARBA" id="ARBA00022692"/>
    </source>
</evidence>
<evidence type="ECO:0000256" key="8">
    <source>
        <dbReference type="SAM" id="Phobius"/>
    </source>
</evidence>